<feature type="signal peptide" evidence="2">
    <location>
        <begin position="1"/>
        <end position="20"/>
    </location>
</feature>
<dbReference type="SUPFAM" id="SSF56112">
    <property type="entry name" value="Protein kinase-like (PK-like)"/>
    <property type="match status" value="1"/>
</dbReference>
<feature type="domain" description="LYK3/4/5 second LysM" evidence="4">
    <location>
        <begin position="114"/>
        <end position="169"/>
    </location>
</feature>
<gene>
    <name evidence="6" type="ORF">H0E87_024015</name>
</gene>
<feature type="transmembrane region" description="Helical" evidence="1">
    <location>
        <begin position="231"/>
        <end position="253"/>
    </location>
</feature>
<dbReference type="InterPro" id="IPR011009">
    <property type="entry name" value="Kinase-like_dom_sf"/>
</dbReference>
<organism evidence="6 7">
    <name type="scientific">Populus deltoides</name>
    <name type="common">Eastern poplar</name>
    <name type="synonym">Eastern cottonwood</name>
    <dbReference type="NCBI Taxonomy" id="3696"/>
    <lineage>
        <taxon>Eukaryota</taxon>
        <taxon>Viridiplantae</taxon>
        <taxon>Streptophyta</taxon>
        <taxon>Embryophyta</taxon>
        <taxon>Tracheophyta</taxon>
        <taxon>Spermatophyta</taxon>
        <taxon>Magnoliopsida</taxon>
        <taxon>eudicotyledons</taxon>
        <taxon>Gunneridae</taxon>
        <taxon>Pentapetalae</taxon>
        <taxon>rosids</taxon>
        <taxon>fabids</taxon>
        <taxon>Malpighiales</taxon>
        <taxon>Salicaceae</taxon>
        <taxon>Saliceae</taxon>
        <taxon>Populus</taxon>
    </lineage>
</organism>
<dbReference type="Gene3D" id="3.30.200.20">
    <property type="entry name" value="Phosphorylase Kinase, domain 1"/>
    <property type="match status" value="1"/>
</dbReference>
<evidence type="ECO:0000259" key="5">
    <source>
        <dbReference type="Pfam" id="PF23473"/>
    </source>
</evidence>
<dbReference type="Proteomes" id="UP000807159">
    <property type="component" value="Chromosome 14"/>
</dbReference>
<feature type="domain" description="LYK4/5 third LysM" evidence="5">
    <location>
        <begin position="184"/>
        <end position="218"/>
    </location>
</feature>
<proteinExistence type="predicted"/>
<keyword evidence="7" id="KW-1185">Reference proteome</keyword>
<reference evidence="6" key="1">
    <citation type="journal article" date="2021" name="J. Hered.">
        <title>Genome Assembly of Salicaceae Populus deltoides (Eastern Cottonwood) I-69 Based on Nanopore Sequencing and Hi-C Technologies.</title>
        <authorList>
            <person name="Bai S."/>
            <person name="Wu H."/>
            <person name="Zhang J."/>
            <person name="Pan Z."/>
            <person name="Zhao W."/>
            <person name="Li Z."/>
            <person name="Tong C."/>
        </authorList>
    </citation>
    <scope>NUCLEOTIDE SEQUENCE</scope>
    <source>
        <tissue evidence="6">Leaf</tissue>
    </source>
</reference>
<name>A0A8T2X701_POPDE</name>
<dbReference type="PANTHER" id="PTHR45927">
    <property type="entry name" value="LYSM-DOMAIN RECEPTOR-LIKE KINASE-RELATED"/>
    <property type="match status" value="1"/>
</dbReference>
<dbReference type="Pfam" id="PF23473">
    <property type="entry name" value="LysM3_LYK4_5"/>
    <property type="match status" value="1"/>
</dbReference>
<feature type="chain" id="PRO_5035872212" evidence="2">
    <location>
        <begin position="21"/>
        <end position="413"/>
    </location>
</feature>
<evidence type="ECO:0000313" key="6">
    <source>
        <dbReference type="EMBL" id="KAH8488173.1"/>
    </source>
</evidence>
<evidence type="ECO:0000256" key="2">
    <source>
        <dbReference type="SAM" id="SignalP"/>
    </source>
</evidence>
<evidence type="ECO:0000259" key="3">
    <source>
        <dbReference type="Pfam" id="PF23446"/>
    </source>
</evidence>
<keyword evidence="1" id="KW-0812">Transmembrane</keyword>
<accession>A0A8T2X701</accession>
<dbReference type="AlphaFoldDB" id="A0A8T2X701"/>
<dbReference type="Pfam" id="PF23472">
    <property type="entry name" value="LysM2_CERK1_LYK3_4_5"/>
    <property type="match status" value="1"/>
</dbReference>
<dbReference type="InterPro" id="IPR056561">
    <property type="entry name" value="NFP_LYK_LysM1"/>
</dbReference>
<comment type="caution">
    <text evidence="6">The sequence shown here is derived from an EMBL/GenBank/DDBJ whole genome shotgun (WGS) entry which is preliminary data.</text>
</comment>
<protein>
    <submittedName>
        <fullName evidence="6">Uncharacterized protein</fullName>
    </submittedName>
</protein>
<dbReference type="PANTHER" id="PTHR45927:SF7">
    <property type="entry name" value="LYSM-DOMAIN RECEPTOR-LIKE KINASE"/>
    <property type="match status" value="1"/>
</dbReference>
<keyword evidence="1" id="KW-0472">Membrane</keyword>
<sequence>MANFFLSLLTLSFLTSYAIAQQNYSKDSALDCNANDDAGPSSAFLYTYNGQDQSCQAFLIFKSQPSFNSVPSISALTSANQEELARINNVTRLSEFPTNNEVIVPVNCFCFGQYYQANTTIQVTTTRGTYYVIANETYEGLSTCAALKHLNIHGEYDLLPGEELQVPLRCACPTTNQMIRGTKYLVTYPLSSDDNIPDIADRFKVSTKDILDANALSPRNRGSKKKLYESAGLAAACSLLVISIITAVAFLSCKKTREKVSGRGRERKQAVPEDIRVEIASYEQVLKVFKFEEVRKATENLSSESRINGSVYRGEFGGEILAVKKMSRDVTKEVNILKRINHFNLIKLEGNKNPEVELDFFVDPALKGSCGTNFPLCLAKVSVACLMKEPARRPSMEEVVSILLKIQANVLKS</sequence>
<evidence type="ECO:0000256" key="1">
    <source>
        <dbReference type="SAM" id="Phobius"/>
    </source>
</evidence>
<dbReference type="InterPro" id="IPR052611">
    <property type="entry name" value="Plant_RLK_LysM"/>
</dbReference>
<dbReference type="Pfam" id="PF23446">
    <property type="entry name" value="LysM1_NFP_LYK"/>
    <property type="match status" value="1"/>
</dbReference>
<dbReference type="EMBL" id="JACEGQ020000014">
    <property type="protein sequence ID" value="KAH8488173.1"/>
    <property type="molecule type" value="Genomic_DNA"/>
</dbReference>
<evidence type="ECO:0000313" key="7">
    <source>
        <dbReference type="Proteomes" id="UP000807159"/>
    </source>
</evidence>
<dbReference type="InterPro" id="IPR056562">
    <property type="entry name" value="LysM2_CERK1_LYK3_4_5"/>
</dbReference>
<feature type="domain" description="NFP/LYK4/5 first LysM" evidence="3">
    <location>
        <begin position="54"/>
        <end position="110"/>
    </location>
</feature>
<keyword evidence="2" id="KW-0732">Signal</keyword>
<keyword evidence="1" id="KW-1133">Transmembrane helix</keyword>
<dbReference type="InterPro" id="IPR056563">
    <property type="entry name" value="LysM3_LYK4_5"/>
</dbReference>
<evidence type="ECO:0000259" key="4">
    <source>
        <dbReference type="Pfam" id="PF23472"/>
    </source>
</evidence>